<dbReference type="InterPro" id="IPR029071">
    <property type="entry name" value="Ubiquitin-like_domsf"/>
</dbReference>
<evidence type="ECO:0000259" key="2">
    <source>
        <dbReference type="PROSITE" id="PS50030"/>
    </source>
</evidence>
<dbReference type="PROSITE" id="PS50053">
    <property type="entry name" value="UBIQUITIN_2"/>
    <property type="match status" value="1"/>
</dbReference>
<dbReference type="InterPro" id="IPR006636">
    <property type="entry name" value="STI1_HS-bd"/>
</dbReference>
<dbReference type="SMART" id="SM00165">
    <property type="entry name" value="UBA"/>
    <property type="match status" value="1"/>
</dbReference>
<evidence type="ECO:0000259" key="3">
    <source>
        <dbReference type="PROSITE" id="PS50053"/>
    </source>
</evidence>
<dbReference type="SMART" id="SM00727">
    <property type="entry name" value="STI1"/>
    <property type="match status" value="3"/>
</dbReference>
<feature type="compositionally biased region" description="Low complexity" evidence="1">
    <location>
        <begin position="269"/>
        <end position="288"/>
    </location>
</feature>
<feature type="region of interest" description="Disordered" evidence="1">
    <location>
        <begin position="80"/>
        <end position="115"/>
    </location>
</feature>
<proteinExistence type="predicted"/>
<dbReference type="InterPro" id="IPR015940">
    <property type="entry name" value="UBA"/>
</dbReference>
<dbReference type="FunFam" id="1.10.260.100:FF:000001">
    <property type="entry name" value="Ubiquilin 1"/>
    <property type="match status" value="1"/>
</dbReference>
<dbReference type="GO" id="GO:0006511">
    <property type="term" value="P:ubiquitin-dependent protein catabolic process"/>
    <property type="evidence" value="ECO:0007669"/>
    <property type="project" value="TreeGrafter"/>
</dbReference>
<evidence type="ECO:0000313" key="6">
    <source>
        <dbReference type="WBParaSite" id="SRAE_1000313300.1"/>
    </source>
</evidence>
<evidence type="ECO:0000256" key="1">
    <source>
        <dbReference type="SAM" id="MobiDB-lite"/>
    </source>
</evidence>
<dbReference type="AlphaFoldDB" id="A0A090LBI1"/>
<dbReference type="PROSITE" id="PS50030">
    <property type="entry name" value="UBA"/>
    <property type="match status" value="1"/>
</dbReference>
<dbReference type="GeneID" id="36377245"/>
<feature type="domain" description="UBA" evidence="2">
    <location>
        <begin position="428"/>
        <end position="472"/>
    </location>
</feature>
<reference evidence="6" key="2">
    <citation type="submission" date="2020-12" db="UniProtKB">
        <authorList>
            <consortium name="WormBaseParasite"/>
        </authorList>
    </citation>
    <scope>IDENTIFICATION</scope>
</reference>
<dbReference type="EMBL" id="LN609528">
    <property type="protein sequence ID" value="CEF64880.2"/>
    <property type="molecule type" value="Genomic_DNA"/>
</dbReference>
<evidence type="ECO:0000313" key="4">
    <source>
        <dbReference type="EMBL" id="CEF64880.2"/>
    </source>
</evidence>
<dbReference type="GO" id="GO:0005829">
    <property type="term" value="C:cytosol"/>
    <property type="evidence" value="ECO:0007669"/>
    <property type="project" value="TreeGrafter"/>
</dbReference>
<protein>
    <submittedName>
        <fullName evidence="6">Ubiquilin-1</fullName>
    </submittedName>
</protein>
<accession>A0A090LBI1</accession>
<organism evidence="4">
    <name type="scientific">Strongyloides ratti</name>
    <name type="common">Parasitic roundworm</name>
    <dbReference type="NCBI Taxonomy" id="34506"/>
    <lineage>
        <taxon>Eukaryota</taxon>
        <taxon>Metazoa</taxon>
        <taxon>Ecdysozoa</taxon>
        <taxon>Nematoda</taxon>
        <taxon>Chromadorea</taxon>
        <taxon>Rhabditida</taxon>
        <taxon>Tylenchina</taxon>
        <taxon>Panagrolaimomorpha</taxon>
        <taxon>Strongyloidoidea</taxon>
        <taxon>Strongyloididae</taxon>
        <taxon>Strongyloides</taxon>
    </lineage>
</organism>
<dbReference type="Gene3D" id="1.10.8.10">
    <property type="entry name" value="DNA helicase RuvA subunit, C-terminal domain"/>
    <property type="match status" value="1"/>
</dbReference>
<dbReference type="Pfam" id="PF00627">
    <property type="entry name" value="UBA"/>
    <property type="match status" value="1"/>
</dbReference>
<dbReference type="SUPFAM" id="SSF46934">
    <property type="entry name" value="UBA-like"/>
    <property type="match status" value="1"/>
</dbReference>
<dbReference type="Gene3D" id="3.10.20.90">
    <property type="entry name" value="Phosphatidylinositol 3-kinase Catalytic Subunit, Chain A, domain 1"/>
    <property type="match status" value="1"/>
</dbReference>
<dbReference type="PANTHER" id="PTHR10677">
    <property type="entry name" value="UBIQUILIN"/>
    <property type="match status" value="1"/>
</dbReference>
<dbReference type="InterPro" id="IPR000626">
    <property type="entry name" value="Ubiquitin-like_dom"/>
</dbReference>
<keyword evidence="5" id="KW-1185">Reference proteome</keyword>
<dbReference type="SUPFAM" id="SSF54236">
    <property type="entry name" value="Ubiquitin-like"/>
    <property type="match status" value="1"/>
</dbReference>
<dbReference type="GO" id="GO:0031593">
    <property type="term" value="F:polyubiquitin modification-dependent protein binding"/>
    <property type="evidence" value="ECO:0007669"/>
    <property type="project" value="TreeGrafter"/>
</dbReference>
<dbReference type="WormBase" id="SRAE_1000313300">
    <property type="protein sequence ID" value="SRP03340"/>
    <property type="gene ID" value="WBGene00259750"/>
</dbReference>
<dbReference type="Gene3D" id="1.10.260.100">
    <property type="match status" value="1"/>
</dbReference>
<dbReference type="CTD" id="36377245"/>
<evidence type="ECO:0000313" key="5">
    <source>
        <dbReference type="Proteomes" id="UP000035682"/>
    </source>
</evidence>
<reference evidence="4 5" key="1">
    <citation type="submission" date="2014-09" db="EMBL/GenBank/DDBJ databases">
        <authorList>
            <person name="Martin A.A."/>
        </authorList>
    </citation>
    <scope>NUCLEOTIDE SEQUENCE</scope>
    <source>
        <strain evidence="5">ED321</strain>
        <strain evidence="4">ED321 Heterogonic</strain>
    </source>
</reference>
<dbReference type="eggNOG" id="KOG0010">
    <property type="taxonomic scope" value="Eukaryota"/>
</dbReference>
<dbReference type="InterPro" id="IPR015496">
    <property type="entry name" value="Ubiquilin"/>
</dbReference>
<gene>
    <name evidence="4 6 7" type="ORF">SRAE_1000313300</name>
</gene>
<dbReference type="Pfam" id="PF23195">
    <property type="entry name" value="UBQLN1"/>
    <property type="match status" value="1"/>
</dbReference>
<dbReference type="Pfam" id="PF00240">
    <property type="entry name" value="ubiquitin"/>
    <property type="match status" value="1"/>
</dbReference>
<dbReference type="STRING" id="34506.A0A090LBI1"/>
<feature type="compositionally biased region" description="Low complexity" evidence="1">
    <location>
        <begin position="81"/>
        <end position="115"/>
    </location>
</feature>
<sequence>MSDTAPVTFTIHIRKPRESFTIEAPSNSTILDLKKIVNEKTSDPIDKLKFIYSGKILKDTDTLTSIGFKNDQTLHLVVSQSTTTTSTTSNTPKPSTTASTTSGTAPTNATGRPNPFGSLLGASGAGSMVGNMSPEVISNLMNLPVMQNMMNNPGILSSFIESSPQIQQLIESNPEIGHLINDPSNLRRCMDILRNPTAMDELMRSNDQAIRNLQGIPGGEAALERLYNTIQDPLLSNEPNPFASLGSDNNTNPTSRSQNAGVENAEALPNPWSSGSSNTPNNSTNSSGARTGTNQRDRGGLPDHLLQHPMLSSMTGGDNMANVAALLQRYQESGALDSMLPYLSNVLPPHLASPEILRAMANPKVLEALEKIRHGYEILRTEAPQLAEVMTGGISNFDENAQNALTNQFNNLSAAGDLSGMPGVTPANAEEHFKDQLEQLNSMGFLNKEANIRALIATFGDVNAAIERLLNN</sequence>
<dbReference type="OMA" id="MDNPITQ"/>
<feature type="region of interest" description="Disordered" evidence="1">
    <location>
        <begin position="237"/>
        <end position="314"/>
    </location>
</feature>
<evidence type="ECO:0000313" key="7">
    <source>
        <dbReference type="WormBase" id="SRAE_1000313300"/>
    </source>
</evidence>
<feature type="compositionally biased region" description="Polar residues" evidence="1">
    <location>
        <begin position="246"/>
        <end position="261"/>
    </location>
</feature>
<feature type="domain" description="Ubiquitin-like" evidence="3">
    <location>
        <begin position="7"/>
        <end position="83"/>
    </location>
</feature>
<dbReference type="CDD" id="cd14399">
    <property type="entry name" value="UBA_PLICs"/>
    <property type="match status" value="1"/>
</dbReference>
<dbReference type="PANTHER" id="PTHR10677:SF3">
    <property type="entry name" value="FI07626P-RELATED"/>
    <property type="match status" value="1"/>
</dbReference>
<dbReference type="SMART" id="SM00213">
    <property type="entry name" value="UBQ"/>
    <property type="match status" value="1"/>
</dbReference>
<dbReference type="WBParaSite" id="SRAE_1000313300.1">
    <property type="protein sequence ID" value="SRAE_1000313300.1"/>
    <property type="gene ID" value="WBGene00259750"/>
</dbReference>
<dbReference type="OrthoDB" id="9450922at2759"/>
<dbReference type="RefSeq" id="XP_024504081.1">
    <property type="nucleotide sequence ID" value="XM_024650289.1"/>
</dbReference>
<dbReference type="Proteomes" id="UP000035682">
    <property type="component" value="Unplaced"/>
</dbReference>
<name>A0A090LBI1_STRRB</name>
<dbReference type="InterPro" id="IPR009060">
    <property type="entry name" value="UBA-like_sf"/>
</dbReference>